<dbReference type="Proteomes" id="UP000233419">
    <property type="component" value="Chromosome"/>
</dbReference>
<evidence type="ECO:0000313" key="3">
    <source>
        <dbReference type="EMBL" id="AUF83677.1"/>
    </source>
</evidence>
<protein>
    <recommendedName>
        <fullName evidence="2">Segregation and condensation protein A</fullName>
    </recommendedName>
</protein>
<dbReference type="PANTHER" id="PTHR33969">
    <property type="entry name" value="SEGREGATION AND CONDENSATION PROTEIN A"/>
    <property type="match status" value="1"/>
</dbReference>
<organism evidence="3 4">
    <name type="scientific">Mesoplasma syrphidae</name>
    <dbReference type="NCBI Taxonomy" id="225999"/>
    <lineage>
        <taxon>Bacteria</taxon>
        <taxon>Bacillati</taxon>
        <taxon>Mycoplasmatota</taxon>
        <taxon>Mollicutes</taxon>
        <taxon>Entomoplasmatales</taxon>
        <taxon>Entomoplasmataceae</taxon>
        <taxon>Mesoplasma</taxon>
    </lineage>
</organism>
<name>A0A2K9C5W2_9MOLU</name>
<dbReference type="RefSeq" id="WP_027047974.1">
    <property type="nucleotide sequence ID" value="NZ_CP025257.1"/>
</dbReference>
<dbReference type="GO" id="GO:0007059">
    <property type="term" value="P:chromosome segregation"/>
    <property type="evidence" value="ECO:0007669"/>
    <property type="project" value="UniProtKB-KW"/>
</dbReference>
<dbReference type="EMBL" id="CP025257">
    <property type="protein sequence ID" value="AUF83677.1"/>
    <property type="molecule type" value="Genomic_DNA"/>
</dbReference>
<proteinExistence type="predicted"/>
<reference evidence="3 4" key="1">
    <citation type="submission" date="2017-12" db="EMBL/GenBank/DDBJ databases">
        <title>Mesoplasma syrphidae YJS, Complete Genome.</title>
        <authorList>
            <person name="Knight T.F."/>
            <person name="Citino T."/>
            <person name="Rubinstein R."/>
            <person name="Neuschaefer Z."/>
        </authorList>
    </citation>
    <scope>NUCLEOTIDE SEQUENCE [LARGE SCALE GENOMIC DNA]</scope>
    <source>
        <strain evidence="3 4">YJS</strain>
    </source>
</reference>
<dbReference type="PANTHER" id="PTHR33969:SF2">
    <property type="entry name" value="SEGREGATION AND CONDENSATION PROTEIN A"/>
    <property type="match status" value="1"/>
</dbReference>
<sequence length="273" mass="32209">MRRWEEVNIGEFSGPLDILLAMVKDKKINIVDVNLIELSNQYIEYINLQQQLDIEIASEYLVMAAQLIELKSKMLLPKENDFNDQEDYSYEEFLEQLTQYEQIRSVTDFFANKQEEYLRTFSKSKSKISFVSKMKQNDVELMVDPLDIDMEAFAKIFKKVMTDSEMRNYDSFEIFEEEYSTITTEVISPQEIADMILEKMKSNKHKQWELEELLEANAFNIKNLISTFLAVLDLVRHQIIKVNQKDDKLEIAFTIAVLEDESLIKRIEVEGYE</sequence>
<dbReference type="Gene3D" id="6.10.250.2410">
    <property type="match status" value="1"/>
</dbReference>
<keyword evidence="1" id="KW-0159">Chromosome partition</keyword>
<dbReference type="AlphaFoldDB" id="A0A2K9C5W2"/>
<dbReference type="OrthoDB" id="9811016at2"/>
<dbReference type="InterPro" id="IPR003768">
    <property type="entry name" value="ScpA"/>
</dbReference>
<gene>
    <name evidence="3" type="ORF">CXP39_02610</name>
</gene>
<dbReference type="Pfam" id="PF02616">
    <property type="entry name" value="SMC_ScpA"/>
    <property type="match status" value="1"/>
</dbReference>
<keyword evidence="4" id="KW-1185">Reference proteome</keyword>
<dbReference type="KEGG" id="msyr:CXP39_02610"/>
<evidence type="ECO:0000313" key="4">
    <source>
        <dbReference type="Proteomes" id="UP000233419"/>
    </source>
</evidence>
<evidence type="ECO:0000256" key="2">
    <source>
        <dbReference type="ARBA" id="ARBA00044777"/>
    </source>
</evidence>
<accession>A0A2K9C5W2</accession>
<evidence type="ECO:0000256" key="1">
    <source>
        <dbReference type="ARBA" id="ARBA00022829"/>
    </source>
</evidence>